<protein>
    <submittedName>
        <fullName evidence="2">Putative reverse transcriptase domain-containing protein</fullName>
    </submittedName>
</protein>
<reference evidence="2" key="1">
    <citation type="journal article" date="2019" name="Sci. Rep.">
        <title>Draft genome of Tanacetum cinerariifolium, the natural source of mosquito coil.</title>
        <authorList>
            <person name="Yamashiro T."/>
            <person name="Shiraishi A."/>
            <person name="Satake H."/>
            <person name="Nakayama K."/>
        </authorList>
    </citation>
    <scope>NUCLEOTIDE SEQUENCE</scope>
</reference>
<dbReference type="InterPro" id="IPR043128">
    <property type="entry name" value="Rev_trsase/Diguanyl_cyclase"/>
</dbReference>
<dbReference type="InterPro" id="IPR043502">
    <property type="entry name" value="DNA/RNA_pol_sf"/>
</dbReference>
<keyword evidence="2" id="KW-0695">RNA-directed DNA polymerase</keyword>
<accession>A0A699VCY7</accession>
<dbReference type="SUPFAM" id="SSF56672">
    <property type="entry name" value="DNA/RNA polymerases"/>
    <property type="match status" value="1"/>
</dbReference>
<sequence>LTQKNKDYVWGEEQGKAFRTLKEKLCNASVLALLDGPNDFVVYYDASHQGFGCVLMQRGKSGLKAKIIEAQKEAVKDHKAPSEGLRRLDAQFESKEDGAIYFV</sequence>
<dbReference type="Gene3D" id="3.30.70.270">
    <property type="match status" value="1"/>
</dbReference>
<gene>
    <name evidence="2" type="ORF">Tci_903587</name>
</gene>
<feature type="domain" description="Reverse transcriptase/retrotransposon-derived protein RNase H-like" evidence="1">
    <location>
        <begin position="10"/>
        <end position="63"/>
    </location>
</feature>
<comment type="caution">
    <text evidence="2">The sequence shown here is derived from an EMBL/GenBank/DDBJ whole genome shotgun (WGS) entry which is preliminary data.</text>
</comment>
<dbReference type="Pfam" id="PF17919">
    <property type="entry name" value="RT_RNaseH_2"/>
    <property type="match status" value="1"/>
</dbReference>
<evidence type="ECO:0000259" key="1">
    <source>
        <dbReference type="Pfam" id="PF17919"/>
    </source>
</evidence>
<organism evidence="2">
    <name type="scientific">Tanacetum cinerariifolium</name>
    <name type="common">Dalmatian daisy</name>
    <name type="synonym">Chrysanthemum cinerariifolium</name>
    <dbReference type="NCBI Taxonomy" id="118510"/>
    <lineage>
        <taxon>Eukaryota</taxon>
        <taxon>Viridiplantae</taxon>
        <taxon>Streptophyta</taxon>
        <taxon>Embryophyta</taxon>
        <taxon>Tracheophyta</taxon>
        <taxon>Spermatophyta</taxon>
        <taxon>Magnoliopsida</taxon>
        <taxon>eudicotyledons</taxon>
        <taxon>Gunneridae</taxon>
        <taxon>Pentapetalae</taxon>
        <taxon>asterids</taxon>
        <taxon>campanulids</taxon>
        <taxon>Asterales</taxon>
        <taxon>Asteraceae</taxon>
        <taxon>Asteroideae</taxon>
        <taxon>Anthemideae</taxon>
        <taxon>Anthemidinae</taxon>
        <taxon>Tanacetum</taxon>
    </lineage>
</organism>
<name>A0A699VCY7_TANCI</name>
<proteinExistence type="predicted"/>
<dbReference type="GO" id="GO:0003964">
    <property type="term" value="F:RNA-directed DNA polymerase activity"/>
    <property type="evidence" value="ECO:0007669"/>
    <property type="project" value="UniProtKB-KW"/>
</dbReference>
<dbReference type="EMBL" id="BKCJ011415909">
    <property type="protein sequence ID" value="GFD31618.1"/>
    <property type="molecule type" value="Genomic_DNA"/>
</dbReference>
<feature type="non-terminal residue" evidence="2">
    <location>
        <position position="1"/>
    </location>
</feature>
<feature type="non-terminal residue" evidence="2">
    <location>
        <position position="103"/>
    </location>
</feature>
<dbReference type="AlphaFoldDB" id="A0A699VCY7"/>
<dbReference type="PANTHER" id="PTHR34072:SF52">
    <property type="entry name" value="RIBONUCLEASE H"/>
    <property type="match status" value="1"/>
</dbReference>
<keyword evidence="2" id="KW-0808">Transferase</keyword>
<keyword evidence="2" id="KW-0548">Nucleotidyltransferase</keyword>
<dbReference type="PANTHER" id="PTHR34072">
    <property type="entry name" value="ENZYMATIC POLYPROTEIN-RELATED"/>
    <property type="match status" value="1"/>
</dbReference>
<evidence type="ECO:0000313" key="2">
    <source>
        <dbReference type="EMBL" id="GFD31618.1"/>
    </source>
</evidence>
<dbReference type="InterPro" id="IPR041577">
    <property type="entry name" value="RT_RNaseH_2"/>
</dbReference>